<evidence type="ECO:0000313" key="6">
    <source>
        <dbReference type="RefSeq" id="XP_026745551.1"/>
    </source>
</evidence>
<dbReference type="SUPFAM" id="SSF88723">
    <property type="entry name" value="PIN domain-like"/>
    <property type="match status" value="1"/>
</dbReference>
<evidence type="ECO:0000259" key="4">
    <source>
        <dbReference type="Pfam" id="PF12813"/>
    </source>
</evidence>
<sequence length="734" mass="86212">MGVRGLTTYINQKKKEFLEDHLLYDCCLVIDGHSLCAQLFRLLNSFVAFGGDYDKFGSYVRNFFKNLRKCNITPYVLFDGSHEKRKLKTIYSRLRSKIYGASKLDPVTQGSIQIFPLLFRDVFIEALVDMNVAYTVCEFEADDELAAMARHLNCPVLSYDSDFFIYNVLYIPFNTLDFKPKPIDFDGTRTYVMECKIYRVQHMVRNFGGLKEELLPLLATLLGNDFVEKKVFRKFFSQLKLPKTKKKLNDQQKCIHGLFQWLQNETLESAIAKILGRLKKKEKDKVLAIIKKSIDGYHSKHCRSLKYFNLTEDSTPVSDWQLPEGFEETLDLEEEENNNENDAQDNDVSSNDEQDDEEGEEETETNDELVLGVPEWFAEGIRHKYIPKTYINLYTHHIHICAPQAEDYTQDDACVCCLPIMRYAFDLLVDFPEDNCVYICREKHSSYKRLYIGTDLSVPRPFSIPFCELTEVQLKSCFHHFLRNQSMILDLNLLEILPRNFQLYFIVILYWVKNCEVPLANVHSLIMCYVMLEAIDERTGTFRGHFQFNNQYSKKVEELKKQPATQKLDDNDYFLNKNKVLYEDCLVAAHVLLKHFEMDDKIIKKPKSYDHRRMHSFAQFQCCLHHLNSLNTLCRNPFEPTKYCKSFNGTFVYNIALKLENQAVPKSFFDMYLKGATTVLMFYKSLCKVYEKFAEVMDLKTTTWMGKKKRQRKRNQVDDELKFILKEFESEVFI</sequence>
<gene>
    <name evidence="6" type="primary">LOC113506910</name>
</gene>
<dbReference type="InterPro" id="IPR039436">
    <property type="entry name" value="Asteroid_dom"/>
</dbReference>
<dbReference type="InterPro" id="IPR029060">
    <property type="entry name" value="PIN-like_dom_sf"/>
</dbReference>
<evidence type="ECO:0000313" key="5">
    <source>
        <dbReference type="Proteomes" id="UP000322000"/>
    </source>
</evidence>
<dbReference type="Pfam" id="PF12813">
    <property type="entry name" value="XPG_I_2"/>
    <property type="match status" value="1"/>
</dbReference>
<dbReference type="KEGG" id="tnl:113506910"/>
<dbReference type="InterPro" id="IPR026832">
    <property type="entry name" value="Asteroid"/>
</dbReference>
<organism evidence="5 6">
    <name type="scientific">Trichoplusia ni</name>
    <name type="common">Cabbage looper</name>
    <dbReference type="NCBI Taxonomy" id="7111"/>
    <lineage>
        <taxon>Eukaryota</taxon>
        <taxon>Metazoa</taxon>
        <taxon>Ecdysozoa</taxon>
        <taxon>Arthropoda</taxon>
        <taxon>Hexapoda</taxon>
        <taxon>Insecta</taxon>
        <taxon>Pterygota</taxon>
        <taxon>Neoptera</taxon>
        <taxon>Endopterygota</taxon>
        <taxon>Lepidoptera</taxon>
        <taxon>Glossata</taxon>
        <taxon>Ditrysia</taxon>
        <taxon>Noctuoidea</taxon>
        <taxon>Noctuidae</taxon>
        <taxon>Plusiinae</taxon>
        <taxon>Trichoplusia</taxon>
    </lineage>
</organism>
<protein>
    <submittedName>
        <fullName evidence="6">Protein asteroid-like</fullName>
    </submittedName>
</protein>
<name>A0A7E5WZC9_TRINI</name>
<dbReference type="AlphaFoldDB" id="A0A7E5WZC9"/>
<dbReference type="GO" id="GO:0004518">
    <property type="term" value="F:nuclease activity"/>
    <property type="evidence" value="ECO:0007669"/>
    <property type="project" value="InterPro"/>
</dbReference>
<proteinExistence type="inferred from homology"/>
<comment type="similarity">
    <text evidence="1">Belongs to the asteroid family.</text>
</comment>
<evidence type="ECO:0000259" key="3">
    <source>
        <dbReference type="Pfam" id="PF00752"/>
    </source>
</evidence>
<dbReference type="OrthoDB" id="25987at2759"/>
<dbReference type="FunCoup" id="A0A7E5WZC9">
    <property type="interactions" value="648"/>
</dbReference>
<dbReference type="InParanoid" id="A0A7E5WZC9"/>
<dbReference type="Gene3D" id="3.40.50.1010">
    <property type="entry name" value="5'-nuclease"/>
    <property type="match status" value="1"/>
</dbReference>
<dbReference type="Pfam" id="PF00752">
    <property type="entry name" value="XPG_N"/>
    <property type="match status" value="1"/>
</dbReference>
<evidence type="ECO:0000256" key="1">
    <source>
        <dbReference type="ARBA" id="ARBA00007398"/>
    </source>
</evidence>
<dbReference type="CTD" id="33282"/>
<dbReference type="CDD" id="cd18676">
    <property type="entry name" value="PIN_asteroid-like"/>
    <property type="match status" value="1"/>
</dbReference>
<evidence type="ECO:0000256" key="2">
    <source>
        <dbReference type="SAM" id="MobiDB-lite"/>
    </source>
</evidence>
<dbReference type="PANTHER" id="PTHR15665">
    <property type="entry name" value="ASTEROID PROTEIN"/>
    <property type="match status" value="1"/>
</dbReference>
<accession>A0A7E5WZC9</accession>
<reference evidence="6" key="1">
    <citation type="submission" date="2025-08" db="UniProtKB">
        <authorList>
            <consortium name="RefSeq"/>
        </authorList>
    </citation>
    <scope>IDENTIFICATION</scope>
</reference>
<dbReference type="InterPro" id="IPR006085">
    <property type="entry name" value="XPG_DNA_repair_N"/>
</dbReference>
<dbReference type="PANTHER" id="PTHR15665:SF1">
    <property type="entry name" value="PROTEIN ASTEROID HOMOLOG 1"/>
    <property type="match status" value="1"/>
</dbReference>
<dbReference type="Proteomes" id="UP000322000">
    <property type="component" value="Unplaced"/>
</dbReference>
<feature type="domain" description="Asteroid" evidence="4">
    <location>
        <begin position="130"/>
        <end position="188"/>
    </location>
</feature>
<feature type="region of interest" description="Disordered" evidence="2">
    <location>
        <begin position="332"/>
        <end position="366"/>
    </location>
</feature>
<dbReference type="GeneID" id="113506910"/>
<feature type="domain" description="XPG N-terminal" evidence="3">
    <location>
        <begin position="1"/>
        <end position="93"/>
    </location>
</feature>
<keyword evidence="5" id="KW-1185">Reference proteome</keyword>
<dbReference type="RefSeq" id="XP_026745551.1">
    <property type="nucleotide sequence ID" value="XM_026889750.1"/>
</dbReference>